<gene>
    <name evidence="7" type="ORF">BC961_2668</name>
</gene>
<feature type="transmembrane region" description="Helical" evidence="5">
    <location>
        <begin position="120"/>
        <end position="141"/>
    </location>
</feature>
<dbReference type="Pfam" id="PF07291">
    <property type="entry name" value="MauE"/>
    <property type="match status" value="1"/>
</dbReference>
<evidence type="ECO:0000313" key="8">
    <source>
        <dbReference type="Proteomes" id="UP000280368"/>
    </source>
</evidence>
<keyword evidence="4 5" id="KW-0472">Membrane</keyword>
<accession>A0A3L9ZKK1</accession>
<dbReference type="RefSeq" id="WP_121926245.1">
    <property type="nucleotide sequence ID" value="NZ_CBCSGA010000013.1"/>
</dbReference>
<dbReference type="AlphaFoldDB" id="A0A3L9ZKK1"/>
<dbReference type="GO" id="GO:0016020">
    <property type="term" value="C:membrane"/>
    <property type="evidence" value="ECO:0007669"/>
    <property type="project" value="UniProtKB-SubCell"/>
</dbReference>
<reference evidence="7 8" key="1">
    <citation type="submission" date="2018-10" db="EMBL/GenBank/DDBJ databases">
        <title>Genomic Encyclopedia of Archaeal and Bacterial Type Strains, Phase II (KMG-II): from individual species to whole genera.</title>
        <authorList>
            <person name="Goeker M."/>
        </authorList>
    </citation>
    <scope>NUCLEOTIDE SEQUENCE [LARGE SCALE GENOMIC DNA]</scope>
    <source>
        <strain evidence="7 8">DSM 19727</strain>
    </source>
</reference>
<protein>
    <submittedName>
        <fullName evidence="7">Putative membrane protein YphA (DoxX/SURF4 family)</fullName>
    </submittedName>
</protein>
<organism evidence="7 8">
    <name type="scientific">Flavobacterium weaverense</name>
    <dbReference type="NCBI Taxonomy" id="271156"/>
    <lineage>
        <taxon>Bacteria</taxon>
        <taxon>Pseudomonadati</taxon>
        <taxon>Bacteroidota</taxon>
        <taxon>Flavobacteriia</taxon>
        <taxon>Flavobacteriales</taxon>
        <taxon>Flavobacteriaceae</taxon>
        <taxon>Flavobacterium</taxon>
    </lineage>
</organism>
<evidence type="ECO:0000256" key="4">
    <source>
        <dbReference type="ARBA" id="ARBA00023136"/>
    </source>
</evidence>
<feature type="transmembrane region" description="Helical" evidence="5">
    <location>
        <begin position="153"/>
        <end position="174"/>
    </location>
</feature>
<dbReference type="Proteomes" id="UP000280368">
    <property type="component" value="Unassembled WGS sequence"/>
</dbReference>
<proteinExistence type="predicted"/>
<evidence type="ECO:0000256" key="1">
    <source>
        <dbReference type="ARBA" id="ARBA00004141"/>
    </source>
</evidence>
<keyword evidence="8" id="KW-1185">Reference proteome</keyword>
<dbReference type="GO" id="GO:0030416">
    <property type="term" value="P:methylamine metabolic process"/>
    <property type="evidence" value="ECO:0007669"/>
    <property type="project" value="InterPro"/>
</dbReference>
<dbReference type="InterPro" id="IPR009908">
    <property type="entry name" value="Methylamine_util_MauE"/>
</dbReference>
<dbReference type="OrthoDB" id="673785at2"/>
<comment type="subcellular location">
    <subcellularLocation>
        <location evidence="1">Membrane</location>
        <topology evidence="1">Multi-pass membrane protein</topology>
    </subcellularLocation>
</comment>
<feature type="transmembrane region" description="Helical" evidence="5">
    <location>
        <begin position="77"/>
        <end position="100"/>
    </location>
</feature>
<feature type="domain" description="Methylamine utilisation protein MauE" evidence="6">
    <location>
        <begin position="11"/>
        <end position="135"/>
    </location>
</feature>
<keyword evidence="2 5" id="KW-0812">Transmembrane</keyword>
<dbReference type="EMBL" id="REFH01000011">
    <property type="protein sequence ID" value="RMA73066.1"/>
    <property type="molecule type" value="Genomic_DNA"/>
</dbReference>
<evidence type="ECO:0000313" key="7">
    <source>
        <dbReference type="EMBL" id="RMA73066.1"/>
    </source>
</evidence>
<comment type="caution">
    <text evidence="7">The sequence shown here is derived from an EMBL/GenBank/DDBJ whole genome shotgun (WGS) entry which is preliminary data.</text>
</comment>
<evidence type="ECO:0000256" key="5">
    <source>
        <dbReference type="SAM" id="Phobius"/>
    </source>
</evidence>
<sequence length="504" mass="57415">MKLSAPIKNGTIEIICLLYLLLFVYAAVSKLLDFENLQVQLGQSPLLSAFAGWVSWGVPIVELIIALLLLVRRFRLVGLFAAFSLMVMFTTYIIIILNFSSFVPCSCGGILEKMGWMEHLIFNIVFVLLAAVGILLLAGGVSKERRILKPATLATIFSVLLLFSIGIIVLLFMLSEEIIHNRNNFVRRFPKHPTVLQNSMELPFDTYYIAGYDQEFIYLGNRSAPLLVTIIDTALQSSREIRINLPQNEFPFITPKLKVVPPNFYFTDGTVPCIYSGSMKTWKAELRLYKNTYFSIFEPISIEKAAIRAIGINSKERVIGTINLANKNKLKLNDNLLQKQIDGFFDTDGMLLYNRQLDTLLYTYYYRNTFLKIHPSLTSYSVGNTIDTISQAQVKIATIESKGITTLAQPPLQVNKNTATYGHYLFVDAALIGKFEPKELWQKASIIDVYDLSKNKYIFSFYIYNKDDQKMTEFIVINDLIISLFGKHLKVEKLNTTYYIPWSN</sequence>
<feature type="transmembrane region" description="Helical" evidence="5">
    <location>
        <begin position="12"/>
        <end position="28"/>
    </location>
</feature>
<name>A0A3L9ZKK1_9FLAO</name>
<evidence type="ECO:0000259" key="6">
    <source>
        <dbReference type="Pfam" id="PF07291"/>
    </source>
</evidence>
<evidence type="ECO:0000256" key="3">
    <source>
        <dbReference type="ARBA" id="ARBA00022989"/>
    </source>
</evidence>
<feature type="transmembrane region" description="Helical" evidence="5">
    <location>
        <begin position="48"/>
        <end position="70"/>
    </location>
</feature>
<keyword evidence="3 5" id="KW-1133">Transmembrane helix</keyword>
<evidence type="ECO:0000256" key="2">
    <source>
        <dbReference type="ARBA" id="ARBA00022692"/>
    </source>
</evidence>